<gene>
    <name evidence="3" type="ORF">ABIE13_002937</name>
</gene>
<dbReference type="InterPro" id="IPR057326">
    <property type="entry name" value="KR_dom"/>
</dbReference>
<dbReference type="PANTHER" id="PTHR42760">
    <property type="entry name" value="SHORT-CHAIN DEHYDROGENASES/REDUCTASES FAMILY MEMBER"/>
    <property type="match status" value="1"/>
</dbReference>
<dbReference type="PRINTS" id="PR00080">
    <property type="entry name" value="SDRFAMILY"/>
</dbReference>
<dbReference type="EMBL" id="JBEPSH010000005">
    <property type="protein sequence ID" value="MET4577826.1"/>
    <property type="molecule type" value="Genomic_DNA"/>
</dbReference>
<dbReference type="CDD" id="cd05233">
    <property type="entry name" value="SDR_c"/>
    <property type="match status" value="1"/>
</dbReference>
<organism evidence="3 4">
    <name type="scientific">Ottowia thiooxydans</name>
    <dbReference type="NCBI Taxonomy" id="219182"/>
    <lineage>
        <taxon>Bacteria</taxon>
        <taxon>Pseudomonadati</taxon>
        <taxon>Pseudomonadota</taxon>
        <taxon>Betaproteobacteria</taxon>
        <taxon>Burkholderiales</taxon>
        <taxon>Comamonadaceae</taxon>
        <taxon>Ottowia</taxon>
    </lineage>
</organism>
<dbReference type="InterPro" id="IPR036291">
    <property type="entry name" value="NAD(P)-bd_dom_sf"/>
</dbReference>
<reference evidence="3 4" key="1">
    <citation type="submission" date="2024-06" db="EMBL/GenBank/DDBJ databases">
        <title>Sorghum-associated microbial communities from plants grown in Nebraska, USA.</title>
        <authorList>
            <person name="Schachtman D."/>
        </authorList>
    </citation>
    <scope>NUCLEOTIDE SEQUENCE [LARGE SCALE GENOMIC DNA]</scope>
    <source>
        <strain evidence="3 4">2709</strain>
    </source>
</reference>
<proteinExistence type="inferred from homology"/>
<dbReference type="SMART" id="SM00822">
    <property type="entry name" value="PKS_KR"/>
    <property type="match status" value="1"/>
</dbReference>
<name>A0ABV2Q9V3_9BURK</name>
<feature type="domain" description="Ketoreductase" evidence="2">
    <location>
        <begin position="25"/>
        <end position="188"/>
    </location>
</feature>
<dbReference type="SUPFAM" id="SSF51735">
    <property type="entry name" value="NAD(P)-binding Rossmann-fold domains"/>
    <property type="match status" value="1"/>
</dbReference>
<dbReference type="Gene3D" id="3.40.50.720">
    <property type="entry name" value="NAD(P)-binding Rossmann-like Domain"/>
    <property type="match status" value="1"/>
</dbReference>
<evidence type="ECO:0000256" key="1">
    <source>
        <dbReference type="ARBA" id="ARBA00006484"/>
    </source>
</evidence>
<evidence type="ECO:0000259" key="2">
    <source>
        <dbReference type="SMART" id="SM00822"/>
    </source>
</evidence>
<evidence type="ECO:0000313" key="4">
    <source>
        <dbReference type="Proteomes" id="UP001549320"/>
    </source>
</evidence>
<dbReference type="InterPro" id="IPR002347">
    <property type="entry name" value="SDR_fam"/>
</dbReference>
<evidence type="ECO:0000313" key="3">
    <source>
        <dbReference type="EMBL" id="MET4577826.1"/>
    </source>
</evidence>
<comment type="similarity">
    <text evidence="1">Belongs to the short-chain dehydrogenases/reductases (SDR) family.</text>
</comment>
<keyword evidence="4" id="KW-1185">Reference proteome</keyword>
<dbReference type="PRINTS" id="PR00081">
    <property type="entry name" value="GDHRDH"/>
</dbReference>
<sequence length="259" mass="26882">MNTPPPRSASAHGTDPLRAFRVDDKVAVITGGAGGIGLASARLLAAAGAHIVLADRTPPVSPGIDGCSVWALDVTDPVAVEATFKNIAERYGRIDILLNNAGVSIRKSSMELEIEDWNTTVAVNLTGAFLCARAAVRHMPDTGGAIVNTASIMGLSGGGLYPNPAYHATKGGLINLTRALAVEWASRNIRVNAVAPTWTRTSFIGELSEATRERVNAVTPLGRIAEAEDVAHALLYLASPAASMVTGHVLAVDGGFLAQ</sequence>
<protein>
    <submittedName>
        <fullName evidence="3">NAD(P)-dependent dehydrogenase (Short-subunit alcohol dehydrogenase family)</fullName>
    </submittedName>
</protein>
<dbReference type="Pfam" id="PF13561">
    <property type="entry name" value="adh_short_C2"/>
    <property type="match status" value="1"/>
</dbReference>
<accession>A0ABV2Q9V3</accession>
<dbReference type="Proteomes" id="UP001549320">
    <property type="component" value="Unassembled WGS sequence"/>
</dbReference>
<comment type="caution">
    <text evidence="3">The sequence shown here is derived from an EMBL/GenBank/DDBJ whole genome shotgun (WGS) entry which is preliminary data.</text>
</comment>